<reference evidence="2" key="1">
    <citation type="submission" date="2021-06" db="EMBL/GenBank/DDBJ databases">
        <authorList>
            <person name="Kallberg Y."/>
            <person name="Tangrot J."/>
            <person name="Rosling A."/>
        </authorList>
    </citation>
    <scope>NUCLEOTIDE SEQUENCE</scope>
    <source>
        <strain evidence="2">CL551</strain>
    </source>
</reference>
<dbReference type="EMBL" id="CAJVPV010000513">
    <property type="protein sequence ID" value="CAG8460611.1"/>
    <property type="molecule type" value="Genomic_DNA"/>
</dbReference>
<evidence type="ECO:0000256" key="1">
    <source>
        <dbReference type="SAM" id="Phobius"/>
    </source>
</evidence>
<keyword evidence="1" id="KW-0812">Transmembrane</keyword>
<feature type="non-terminal residue" evidence="2">
    <location>
        <position position="1"/>
    </location>
</feature>
<name>A0A9N8VTN3_9GLOM</name>
<dbReference type="Proteomes" id="UP000789342">
    <property type="component" value="Unassembled WGS sequence"/>
</dbReference>
<evidence type="ECO:0000313" key="2">
    <source>
        <dbReference type="EMBL" id="CAG8460611.1"/>
    </source>
</evidence>
<sequence length="287" mass="33058">SRLHSFFKISVDTPIFLSHTDKDGDIITLSSDLELLEVVSAQEYDNEKFGNNTFLKFALIIPGNEVYLEEDENDSWVLEGSTTHIEDLTYDSNDNDSNWGDRVLYNDSSDNELISQREVVIEEPTFNPTISARHVPEKILQNEKNQLESDLLQHRLSQYETINEASSKSANTEHQHSKIINEKRDDENARGVFFPWSWRSSFISPQLLPSSRVQFSLQRFYLFKEITKTLPSILLFITFMKLFTIAFCPLIAIFLLSKGLKLIKDRHGENDKGRAEVKMSVDINETS</sequence>
<feature type="transmembrane region" description="Helical" evidence="1">
    <location>
        <begin position="233"/>
        <end position="256"/>
    </location>
</feature>
<organism evidence="2 3">
    <name type="scientific">Acaulospora morrowiae</name>
    <dbReference type="NCBI Taxonomy" id="94023"/>
    <lineage>
        <taxon>Eukaryota</taxon>
        <taxon>Fungi</taxon>
        <taxon>Fungi incertae sedis</taxon>
        <taxon>Mucoromycota</taxon>
        <taxon>Glomeromycotina</taxon>
        <taxon>Glomeromycetes</taxon>
        <taxon>Diversisporales</taxon>
        <taxon>Acaulosporaceae</taxon>
        <taxon>Acaulospora</taxon>
    </lineage>
</organism>
<keyword evidence="3" id="KW-1185">Reference proteome</keyword>
<keyword evidence="1" id="KW-1133">Transmembrane helix</keyword>
<keyword evidence="1" id="KW-0472">Membrane</keyword>
<dbReference type="SUPFAM" id="SSF54277">
    <property type="entry name" value="CAD &amp; PB1 domains"/>
    <property type="match status" value="1"/>
</dbReference>
<dbReference type="AlphaFoldDB" id="A0A9N8VTN3"/>
<evidence type="ECO:0000313" key="3">
    <source>
        <dbReference type="Proteomes" id="UP000789342"/>
    </source>
</evidence>
<proteinExistence type="predicted"/>
<comment type="caution">
    <text evidence="2">The sequence shown here is derived from an EMBL/GenBank/DDBJ whole genome shotgun (WGS) entry which is preliminary data.</text>
</comment>
<gene>
    <name evidence="2" type="ORF">AMORRO_LOCUS1377</name>
</gene>
<protein>
    <submittedName>
        <fullName evidence="2">11414_t:CDS:1</fullName>
    </submittedName>
</protein>
<accession>A0A9N8VTN3</accession>